<keyword evidence="6" id="KW-1185">Reference proteome</keyword>
<dbReference type="SUPFAM" id="SSF52540">
    <property type="entry name" value="P-loop containing nucleoside triphosphate hydrolases"/>
    <property type="match status" value="2"/>
</dbReference>
<dbReference type="InterPro" id="IPR027417">
    <property type="entry name" value="P-loop_NTPase"/>
</dbReference>
<dbReference type="GO" id="GO:0005525">
    <property type="term" value="F:GTP binding"/>
    <property type="evidence" value="ECO:0007669"/>
    <property type="project" value="UniProtKB-KW"/>
</dbReference>
<keyword evidence="3" id="KW-0175">Coiled coil</keyword>
<keyword evidence="1" id="KW-0547">Nucleotide-binding</keyword>
<feature type="coiled-coil region" evidence="3">
    <location>
        <begin position="199"/>
        <end position="262"/>
    </location>
</feature>
<keyword evidence="2" id="KW-0342">GTP-binding</keyword>
<organism evidence="5 6">
    <name type="scientific">Glomus cerebriforme</name>
    <dbReference type="NCBI Taxonomy" id="658196"/>
    <lineage>
        <taxon>Eukaryota</taxon>
        <taxon>Fungi</taxon>
        <taxon>Fungi incertae sedis</taxon>
        <taxon>Mucoromycota</taxon>
        <taxon>Glomeromycotina</taxon>
        <taxon>Glomeromycetes</taxon>
        <taxon>Glomerales</taxon>
        <taxon>Glomeraceae</taxon>
        <taxon>Glomus</taxon>
    </lineage>
</organism>
<dbReference type="PANTHER" id="PTHR10903:SF184">
    <property type="entry name" value="GTP-BINDING PROTEIN A"/>
    <property type="match status" value="1"/>
</dbReference>
<evidence type="ECO:0000256" key="2">
    <source>
        <dbReference type="ARBA" id="ARBA00023134"/>
    </source>
</evidence>
<dbReference type="InterPro" id="IPR045058">
    <property type="entry name" value="GIMA/IAN/Toc"/>
</dbReference>
<dbReference type="InterPro" id="IPR006703">
    <property type="entry name" value="G_AIG1"/>
</dbReference>
<name>A0A397SJY0_9GLOM</name>
<dbReference type="Proteomes" id="UP000265703">
    <property type="component" value="Unassembled WGS sequence"/>
</dbReference>
<evidence type="ECO:0000313" key="5">
    <source>
        <dbReference type="EMBL" id="RIA86500.1"/>
    </source>
</evidence>
<dbReference type="Gene3D" id="3.40.50.300">
    <property type="entry name" value="P-loop containing nucleotide triphosphate hydrolases"/>
    <property type="match status" value="1"/>
</dbReference>
<dbReference type="PROSITE" id="PS51720">
    <property type="entry name" value="G_AIG1"/>
    <property type="match status" value="1"/>
</dbReference>
<evidence type="ECO:0000313" key="6">
    <source>
        <dbReference type="Proteomes" id="UP000265703"/>
    </source>
</evidence>
<reference evidence="5 6" key="1">
    <citation type="submission" date="2018-06" db="EMBL/GenBank/DDBJ databases">
        <title>Comparative genomics reveals the genomic features of Rhizophagus irregularis, R. cerebriforme, R. diaphanum and Gigaspora rosea, and their symbiotic lifestyle signature.</title>
        <authorList>
            <person name="Morin E."/>
            <person name="San Clemente H."/>
            <person name="Chen E.C.H."/>
            <person name="De La Providencia I."/>
            <person name="Hainaut M."/>
            <person name="Kuo A."/>
            <person name="Kohler A."/>
            <person name="Murat C."/>
            <person name="Tang N."/>
            <person name="Roy S."/>
            <person name="Loubradou J."/>
            <person name="Henrissat B."/>
            <person name="Grigoriev I.V."/>
            <person name="Corradi N."/>
            <person name="Roux C."/>
            <person name="Martin F.M."/>
        </authorList>
    </citation>
    <scope>NUCLEOTIDE SEQUENCE [LARGE SCALE GENOMIC DNA]</scope>
    <source>
        <strain evidence="5 6">DAOM 227022</strain>
    </source>
</reference>
<evidence type="ECO:0000259" key="4">
    <source>
        <dbReference type="PROSITE" id="PS51720"/>
    </source>
</evidence>
<evidence type="ECO:0000256" key="1">
    <source>
        <dbReference type="ARBA" id="ARBA00022741"/>
    </source>
</evidence>
<comment type="caution">
    <text evidence="5">The sequence shown here is derived from an EMBL/GenBank/DDBJ whole genome shotgun (WGS) entry which is preliminary data.</text>
</comment>
<feature type="domain" description="AIG1-type G" evidence="4">
    <location>
        <begin position="3"/>
        <end position="205"/>
    </location>
</feature>
<dbReference type="AlphaFoldDB" id="A0A397SJY0"/>
<accession>A0A397SJY0</accession>
<protein>
    <submittedName>
        <fullName evidence="5">AIG1 family-domain-containing protein</fullName>
    </submittedName>
</protein>
<dbReference type="EMBL" id="QKYT01000360">
    <property type="protein sequence ID" value="RIA86500.1"/>
    <property type="molecule type" value="Genomic_DNA"/>
</dbReference>
<dbReference type="Pfam" id="PF04548">
    <property type="entry name" value="AIG1"/>
    <property type="match status" value="1"/>
</dbReference>
<gene>
    <name evidence="5" type="ORF">C1645_779590</name>
</gene>
<dbReference type="OrthoDB" id="8954335at2759"/>
<evidence type="ECO:0000256" key="3">
    <source>
        <dbReference type="SAM" id="Coils"/>
    </source>
</evidence>
<sequence length="352" mass="40157">MNVQNEVILLLGKTGAGKSTLGNLLLGRLDNHPFTASDEWESKTKNCEVATFTFENKTYDLVDTPGIFDTREGVNPLEKISEFVHKCAHGVRAILLVLEVGRITDEEKNSLMTIRNFLGKDARDNFIVVFSKANRNQVKDKRIAWNKIEILRTFIEQINNRWGISPNPDCYETEREPHEKRLTEIKKFIAQIKVLYSTKQFEENQKRLAEEQRKKKEDDERRKREYENKIREQEREKWEKEKENLKKEKENLEIKISQMKNYDTDSDSERDNWRTTSVPIKEVSKVTNVPKKEVSKVASVPKKEVEKTSDTKGIAILSSGITGAAVGTAMAPGIGTAVGYLAGVVVGVVVTL</sequence>
<proteinExistence type="predicted"/>
<dbReference type="PANTHER" id="PTHR10903">
    <property type="entry name" value="GTPASE, IMAP FAMILY MEMBER-RELATED"/>
    <property type="match status" value="1"/>
</dbReference>
<dbReference type="STRING" id="658196.A0A397SJY0"/>